<proteinExistence type="predicted"/>
<dbReference type="AlphaFoldDB" id="A0A9D4PKQ0"/>
<dbReference type="InterPro" id="IPR000262">
    <property type="entry name" value="FMN-dep_DH"/>
</dbReference>
<evidence type="ECO:0000313" key="5">
    <source>
        <dbReference type="Proteomes" id="UP000821837"/>
    </source>
</evidence>
<evidence type="ECO:0000256" key="2">
    <source>
        <dbReference type="ARBA" id="ARBA00023002"/>
    </source>
</evidence>
<reference evidence="4" key="1">
    <citation type="journal article" date="2020" name="Cell">
        <title>Large-Scale Comparative Analyses of Tick Genomes Elucidate Their Genetic Diversity and Vector Capacities.</title>
        <authorList>
            <consortium name="Tick Genome and Microbiome Consortium (TIGMIC)"/>
            <person name="Jia N."/>
            <person name="Wang J."/>
            <person name="Shi W."/>
            <person name="Du L."/>
            <person name="Sun Y."/>
            <person name="Zhan W."/>
            <person name="Jiang J.F."/>
            <person name="Wang Q."/>
            <person name="Zhang B."/>
            <person name="Ji P."/>
            <person name="Bell-Sakyi L."/>
            <person name="Cui X.M."/>
            <person name="Yuan T.T."/>
            <person name="Jiang B.G."/>
            <person name="Yang W.F."/>
            <person name="Lam T.T."/>
            <person name="Chang Q.C."/>
            <person name="Ding S.J."/>
            <person name="Wang X.J."/>
            <person name="Zhu J.G."/>
            <person name="Ruan X.D."/>
            <person name="Zhao L."/>
            <person name="Wei J.T."/>
            <person name="Ye R.Z."/>
            <person name="Que T.C."/>
            <person name="Du C.H."/>
            <person name="Zhou Y.H."/>
            <person name="Cheng J.X."/>
            <person name="Dai P.F."/>
            <person name="Guo W.B."/>
            <person name="Han X.H."/>
            <person name="Huang E.J."/>
            <person name="Li L.F."/>
            <person name="Wei W."/>
            <person name="Gao Y.C."/>
            <person name="Liu J.Z."/>
            <person name="Shao H.Z."/>
            <person name="Wang X."/>
            <person name="Wang C.C."/>
            <person name="Yang T.C."/>
            <person name="Huo Q.B."/>
            <person name="Li W."/>
            <person name="Chen H.Y."/>
            <person name="Chen S.E."/>
            <person name="Zhou L.G."/>
            <person name="Ni X.B."/>
            <person name="Tian J.H."/>
            <person name="Sheng Y."/>
            <person name="Liu T."/>
            <person name="Pan Y.S."/>
            <person name="Xia L.Y."/>
            <person name="Li J."/>
            <person name="Zhao F."/>
            <person name="Cao W.C."/>
        </authorList>
    </citation>
    <scope>NUCLEOTIDE SEQUENCE</scope>
    <source>
        <strain evidence="4">Rsan-2018</strain>
    </source>
</reference>
<evidence type="ECO:0000313" key="4">
    <source>
        <dbReference type="EMBL" id="KAH7944614.1"/>
    </source>
</evidence>
<dbReference type="GO" id="GO:0016491">
    <property type="term" value="F:oxidoreductase activity"/>
    <property type="evidence" value="ECO:0007669"/>
    <property type="project" value="UniProtKB-KW"/>
</dbReference>
<dbReference type="PROSITE" id="PS51349">
    <property type="entry name" value="FMN_HYDROXY_ACID_DH_2"/>
    <property type="match status" value="1"/>
</dbReference>
<dbReference type="Proteomes" id="UP000821837">
    <property type="component" value="Unassembled WGS sequence"/>
</dbReference>
<sequence>MEDVRFSAPNLVLWQQLYIFRNRSLTSSLVRRAEIQGMAAIVVTVDSPISGQASFIAKNGFLLPKGVSLANLDAWDPDHPFSLDPTSEGFIGVHHLPSSTWDDILWLRSITSLPIVAKGILTRK</sequence>
<dbReference type="PANTHER" id="PTHR10578">
    <property type="entry name" value="S -2-HYDROXY-ACID OXIDASE-RELATED"/>
    <property type="match status" value="1"/>
</dbReference>
<keyword evidence="2" id="KW-0560">Oxidoreductase</keyword>
<evidence type="ECO:0000256" key="1">
    <source>
        <dbReference type="ARBA" id="ARBA00001917"/>
    </source>
</evidence>
<dbReference type="PANTHER" id="PTHR10578:SF149">
    <property type="entry name" value="2-HYDROXYACID OXIDASE 2"/>
    <property type="match status" value="1"/>
</dbReference>
<dbReference type="InterPro" id="IPR013785">
    <property type="entry name" value="Aldolase_TIM"/>
</dbReference>
<dbReference type="Pfam" id="PF01070">
    <property type="entry name" value="FMN_dh"/>
    <property type="match status" value="1"/>
</dbReference>
<comment type="cofactor">
    <cofactor evidence="1">
        <name>FMN</name>
        <dbReference type="ChEBI" id="CHEBI:58210"/>
    </cofactor>
</comment>
<dbReference type="InterPro" id="IPR037396">
    <property type="entry name" value="FMN_HAD"/>
</dbReference>
<name>A0A9D4PKQ0_RHISA</name>
<dbReference type="SUPFAM" id="SSF51395">
    <property type="entry name" value="FMN-linked oxidoreductases"/>
    <property type="match status" value="1"/>
</dbReference>
<accession>A0A9D4PKQ0</accession>
<gene>
    <name evidence="4" type="ORF">HPB52_022199</name>
</gene>
<organism evidence="4 5">
    <name type="scientific">Rhipicephalus sanguineus</name>
    <name type="common">Brown dog tick</name>
    <name type="synonym">Ixodes sanguineus</name>
    <dbReference type="NCBI Taxonomy" id="34632"/>
    <lineage>
        <taxon>Eukaryota</taxon>
        <taxon>Metazoa</taxon>
        <taxon>Ecdysozoa</taxon>
        <taxon>Arthropoda</taxon>
        <taxon>Chelicerata</taxon>
        <taxon>Arachnida</taxon>
        <taxon>Acari</taxon>
        <taxon>Parasitiformes</taxon>
        <taxon>Ixodida</taxon>
        <taxon>Ixodoidea</taxon>
        <taxon>Ixodidae</taxon>
        <taxon>Rhipicephalinae</taxon>
        <taxon>Rhipicephalus</taxon>
        <taxon>Rhipicephalus</taxon>
    </lineage>
</organism>
<reference evidence="4" key="2">
    <citation type="submission" date="2021-09" db="EMBL/GenBank/DDBJ databases">
        <authorList>
            <person name="Jia N."/>
            <person name="Wang J."/>
            <person name="Shi W."/>
            <person name="Du L."/>
            <person name="Sun Y."/>
            <person name="Zhan W."/>
            <person name="Jiang J."/>
            <person name="Wang Q."/>
            <person name="Zhang B."/>
            <person name="Ji P."/>
            <person name="Sakyi L.B."/>
            <person name="Cui X."/>
            <person name="Yuan T."/>
            <person name="Jiang B."/>
            <person name="Yang W."/>
            <person name="Lam T.T.-Y."/>
            <person name="Chang Q."/>
            <person name="Ding S."/>
            <person name="Wang X."/>
            <person name="Zhu J."/>
            <person name="Ruan X."/>
            <person name="Zhao L."/>
            <person name="Wei J."/>
            <person name="Que T."/>
            <person name="Du C."/>
            <person name="Cheng J."/>
            <person name="Dai P."/>
            <person name="Han X."/>
            <person name="Huang E."/>
            <person name="Gao Y."/>
            <person name="Liu J."/>
            <person name="Shao H."/>
            <person name="Ye R."/>
            <person name="Li L."/>
            <person name="Wei W."/>
            <person name="Wang X."/>
            <person name="Wang C."/>
            <person name="Huo Q."/>
            <person name="Li W."/>
            <person name="Guo W."/>
            <person name="Chen H."/>
            <person name="Chen S."/>
            <person name="Zhou L."/>
            <person name="Zhou L."/>
            <person name="Ni X."/>
            <person name="Tian J."/>
            <person name="Zhou Y."/>
            <person name="Sheng Y."/>
            <person name="Liu T."/>
            <person name="Pan Y."/>
            <person name="Xia L."/>
            <person name="Li J."/>
            <person name="Zhao F."/>
            <person name="Cao W."/>
        </authorList>
    </citation>
    <scope>NUCLEOTIDE SEQUENCE</scope>
    <source>
        <strain evidence="4">Rsan-2018</strain>
        <tissue evidence="4">Larvae</tissue>
    </source>
</reference>
<evidence type="ECO:0000259" key="3">
    <source>
        <dbReference type="PROSITE" id="PS51349"/>
    </source>
</evidence>
<protein>
    <recommendedName>
        <fullName evidence="3">FMN hydroxy acid dehydrogenase domain-containing protein</fullName>
    </recommendedName>
</protein>
<dbReference type="EMBL" id="JABSTV010001253">
    <property type="protein sequence ID" value="KAH7944614.1"/>
    <property type="molecule type" value="Genomic_DNA"/>
</dbReference>
<keyword evidence="5" id="KW-1185">Reference proteome</keyword>
<comment type="caution">
    <text evidence="4">The sequence shown here is derived from an EMBL/GenBank/DDBJ whole genome shotgun (WGS) entry which is preliminary data.</text>
</comment>
<feature type="domain" description="FMN hydroxy acid dehydrogenase" evidence="3">
    <location>
        <begin position="1"/>
        <end position="124"/>
    </location>
</feature>
<dbReference type="Gene3D" id="3.20.20.70">
    <property type="entry name" value="Aldolase class I"/>
    <property type="match status" value="1"/>
</dbReference>
<dbReference type="VEuPathDB" id="VectorBase:RSAN_042176"/>